<proteinExistence type="predicted"/>
<dbReference type="OrthoDB" id="4936034at2759"/>
<reference evidence="2 3" key="1">
    <citation type="journal article" date="2016" name="Nat. Commun.">
        <title>Ectomycorrhizal ecology is imprinted in the genome of the dominant symbiotic fungus Cenococcum geophilum.</title>
        <authorList>
            <consortium name="DOE Joint Genome Institute"/>
            <person name="Peter M."/>
            <person name="Kohler A."/>
            <person name="Ohm R.A."/>
            <person name="Kuo A."/>
            <person name="Krutzmann J."/>
            <person name="Morin E."/>
            <person name="Arend M."/>
            <person name="Barry K.W."/>
            <person name="Binder M."/>
            <person name="Choi C."/>
            <person name="Clum A."/>
            <person name="Copeland A."/>
            <person name="Grisel N."/>
            <person name="Haridas S."/>
            <person name="Kipfer T."/>
            <person name="LaButti K."/>
            <person name="Lindquist E."/>
            <person name="Lipzen A."/>
            <person name="Maire R."/>
            <person name="Meier B."/>
            <person name="Mihaltcheva S."/>
            <person name="Molinier V."/>
            <person name="Murat C."/>
            <person name="Poggeler S."/>
            <person name="Quandt C.A."/>
            <person name="Sperisen C."/>
            <person name="Tritt A."/>
            <person name="Tisserant E."/>
            <person name="Crous P.W."/>
            <person name="Henrissat B."/>
            <person name="Nehls U."/>
            <person name="Egli S."/>
            <person name="Spatafora J.W."/>
            <person name="Grigoriev I.V."/>
            <person name="Martin F.M."/>
        </authorList>
    </citation>
    <scope>NUCLEOTIDE SEQUENCE [LARGE SCALE GENOMIC DNA]</scope>
    <source>
        <strain evidence="2 3">CBS 207.34</strain>
    </source>
</reference>
<protein>
    <submittedName>
        <fullName evidence="2">Uncharacterized protein</fullName>
    </submittedName>
</protein>
<evidence type="ECO:0000313" key="3">
    <source>
        <dbReference type="Proteomes" id="UP000250140"/>
    </source>
</evidence>
<accession>A0A8E2JTG9</accession>
<feature type="compositionally biased region" description="Basic and acidic residues" evidence="1">
    <location>
        <begin position="91"/>
        <end position="108"/>
    </location>
</feature>
<dbReference type="Proteomes" id="UP000250140">
    <property type="component" value="Unassembled WGS sequence"/>
</dbReference>
<dbReference type="AlphaFoldDB" id="A0A8E2JTG9"/>
<organism evidence="2 3">
    <name type="scientific">Glonium stellatum</name>
    <dbReference type="NCBI Taxonomy" id="574774"/>
    <lineage>
        <taxon>Eukaryota</taxon>
        <taxon>Fungi</taxon>
        <taxon>Dikarya</taxon>
        <taxon>Ascomycota</taxon>
        <taxon>Pezizomycotina</taxon>
        <taxon>Dothideomycetes</taxon>
        <taxon>Pleosporomycetidae</taxon>
        <taxon>Gloniales</taxon>
        <taxon>Gloniaceae</taxon>
        <taxon>Glonium</taxon>
    </lineage>
</organism>
<sequence length="126" mass="14451">SISSPHIPSEFDDEVDNGDADLPTGHVWAYLCKLPSCPDYGKSWSLRSNSLLHPHEQDAHMTTVATTAARRAIKKEWRYTTDSHLPPRAAPDFRSREDPDEHVWAKKKQESKKRKDAMKREEGKKN</sequence>
<feature type="region of interest" description="Disordered" evidence="1">
    <location>
        <begin position="78"/>
        <end position="126"/>
    </location>
</feature>
<evidence type="ECO:0000256" key="1">
    <source>
        <dbReference type="SAM" id="MobiDB-lite"/>
    </source>
</evidence>
<gene>
    <name evidence="2" type="ORF">AOQ84DRAFT_292525</name>
</gene>
<feature type="non-terminal residue" evidence="2">
    <location>
        <position position="1"/>
    </location>
</feature>
<name>A0A8E2JTG9_9PEZI</name>
<evidence type="ECO:0000313" key="2">
    <source>
        <dbReference type="EMBL" id="OCL08747.1"/>
    </source>
</evidence>
<keyword evidence="3" id="KW-1185">Reference proteome</keyword>
<dbReference type="EMBL" id="KV749598">
    <property type="protein sequence ID" value="OCL08747.1"/>
    <property type="molecule type" value="Genomic_DNA"/>
</dbReference>